<protein>
    <recommendedName>
        <fullName evidence="3">Beta-lactamase-related domain-containing protein</fullName>
    </recommendedName>
</protein>
<evidence type="ECO:0000313" key="4">
    <source>
        <dbReference type="EMBL" id="KAL1791922.1"/>
    </source>
</evidence>
<dbReference type="InterPro" id="IPR001466">
    <property type="entry name" value="Beta-lactam-related"/>
</dbReference>
<evidence type="ECO:0000256" key="2">
    <source>
        <dbReference type="ARBA" id="ARBA00022801"/>
    </source>
</evidence>
<dbReference type="Gene3D" id="3.40.710.10">
    <property type="entry name" value="DD-peptidase/beta-lactamase superfamily"/>
    <property type="match status" value="1"/>
</dbReference>
<evidence type="ECO:0000259" key="3">
    <source>
        <dbReference type="Pfam" id="PF00144"/>
    </source>
</evidence>
<dbReference type="Pfam" id="PF00144">
    <property type="entry name" value="Beta-lactamase"/>
    <property type="match status" value="1"/>
</dbReference>
<proteinExistence type="inferred from homology"/>
<feature type="domain" description="Beta-lactamase-related" evidence="3">
    <location>
        <begin position="17"/>
        <end position="370"/>
    </location>
</feature>
<dbReference type="Proteomes" id="UP001578633">
    <property type="component" value="Chromosome 10"/>
</dbReference>
<dbReference type="PANTHER" id="PTHR43283">
    <property type="entry name" value="BETA-LACTAMASE-RELATED"/>
    <property type="match status" value="1"/>
</dbReference>
<evidence type="ECO:0000256" key="1">
    <source>
        <dbReference type="ARBA" id="ARBA00009009"/>
    </source>
</evidence>
<comment type="similarity">
    <text evidence="1">Belongs to the class-A beta-lactamase family.</text>
</comment>
<dbReference type="EMBL" id="JBHGVX010000010">
    <property type="protein sequence ID" value="KAL1791922.1"/>
    <property type="molecule type" value="Genomic_DNA"/>
</dbReference>
<reference evidence="4 5" key="1">
    <citation type="submission" date="2024-09" db="EMBL/GenBank/DDBJ databases">
        <title>T2T genomes of carrot and Alternaria dauci and their utility for understanding host-pathogen interaction during carrot leaf blight disease.</title>
        <authorList>
            <person name="Liu W."/>
            <person name="Xu S."/>
            <person name="Ou C."/>
            <person name="Liu X."/>
            <person name="Zhuang F."/>
            <person name="Deng X.W."/>
        </authorList>
    </citation>
    <scope>NUCLEOTIDE SEQUENCE [LARGE SCALE GENOMIC DNA]</scope>
    <source>
        <strain evidence="4 5">A2016</strain>
    </source>
</reference>
<comment type="caution">
    <text evidence="4">The sequence shown here is derived from an EMBL/GenBank/DDBJ whole genome shotgun (WGS) entry which is preliminary data.</text>
</comment>
<keyword evidence="5" id="KW-1185">Reference proteome</keyword>
<dbReference type="InterPro" id="IPR050789">
    <property type="entry name" value="Diverse_Enzym_Activities"/>
</dbReference>
<evidence type="ECO:0000313" key="5">
    <source>
        <dbReference type="Proteomes" id="UP001578633"/>
    </source>
</evidence>
<gene>
    <name evidence="4" type="ORF">ACET3X_009673</name>
</gene>
<dbReference type="InterPro" id="IPR012338">
    <property type="entry name" value="Beta-lactam/transpept-like"/>
</dbReference>
<dbReference type="PANTHER" id="PTHR43283:SF17">
    <property type="entry name" value="(LOVD), PUTATIVE (AFU_ORTHOLOGUE AFUA_5G00920)-RELATED"/>
    <property type="match status" value="1"/>
</dbReference>
<accession>A0ABR3U6Z1</accession>
<keyword evidence="2" id="KW-0378">Hydrolase</keyword>
<dbReference type="GeneID" id="96089995"/>
<dbReference type="SUPFAM" id="SSF56601">
    <property type="entry name" value="beta-lactamase/transpeptidase-like"/>
    <property type="match status" value="1"/>
</dbReference>
<dbReference type="RefSeq" id="XP_069302506.1">
    <property type="nucleotide sequence ID" value="XM_069455814.1"/>
</dbReference>
<name>A0ABR3U6Z1_9PLEO</name>
<organism evidence="4 5">
    <name type="scientific">Alternaria dauci</name>
    <dbReference type="NCBI Taxonomy" id="48095"/>
    <lineage>
        <taxon>Eukaryota</taxon>
        <taxon>Fungi</taxon>
        <taxon>Dikarya</taxon>
        <taxon>Ascomycota</taxon>
        <taxon>Pezizomycotina</taxon>
        <taxon>Dothideomycetes</taxon>
        <taxon>Pleosporomycetidae</taxon>
        <taxon>Pleosporales</taxon>
        <taxon>Pleosporineae</taxon>
        <taxon>Pleosporaceae</taxon>
        <taxon>Alternaria</taxon>
        <taxon>Alternaria sect. Porri</taxon>
    </lineage>
</organism>
<sequence>MTEFEKAYDKAIEDKILPGYALLAGDKDGKILYSGAKGVQSIAEGSTRPFQLDTICAIASMTKLMTAVAALKCVEEGLITLDEDVAKHLPSIGKYGIMTSFDDQKNEAVTVPNTTPITLRMLLSHTNGHEYDWFNPDLMKWRASRGETPWCGPTVEEKSTLPLLYEPGTSFRYGAGSDWAGKLVEKVSGMTLDAFMKEKIWTPLGIQDITFYPKKRPDMADRTATLSTLNDQGEGPVADASGFDVLFGATDCLGGAGAFASAEAYFTFLQSVLRRDPKLLGEDSWTELFKPQCDEKCKQEFNNYLKSSPLHTQYLGMCLPTDIEKQWSFAGMIVEQGEQGRMNPGTIFWGGVPSMTWYLDFEAGVCGVAFCQVIPPMSPSILKLHELFQRAMYEKVAAS</sequence>